<feature type="signal peptide" evidence="3">
    <location>
        <begin position="1"/>
        <end position="20"/>
    </location>
</feature>
<feature type="chain" id="PRO_5034030424" description="Carboxylesterase type B domain-containing protein" evidence="3">
    <location>
        <begin position="21"/>
        <end position="588"/>
    </location>
</feature>
<dbReference type="EMBL" id="CAJMWW010000640">
    <property type="protein sequence ID" value="CAE6477451.1"/>
    <property type="molecule type" value="Genomic_DNA"/>
</dbReference>
<proteinExistence type="inferred from homology"/>
<comment type="caution">
    <text evidence="5">The sequence shown here is derived from an EMBL/GenBank/DDBJ whole genome shotgun (WGS) entry which is preliminary data.</text>
</comment>
<organism evidence="5 6">
    <name type="scientific">Rhizoctonia solani</name>
    <dbReference type="NCBI Taxonomy" id="456999"/>
    <lineage>
        <taxon>Eukaryota</taxon>
        <taxon>Fungi</taxon>
        <taxon>Dikarya</taxon>
        <taxon>Basidiomycota</taxon>
        <taxon>Agaricomycotina</taxon>
        <taxon>Agaricomycetes</taxon>
        <taxon>Cantharellales</taxon>
        <taxon>Ceratobasidiaceae</taxon>
        <taxon>Rhizoctonia</taxon>
    </lineage>
</organism>
<keyword evidence="3" id="KW-0732">Signal</keyword>
<comment type="similarity">
    <text evidence="1">Belongs to the type-B carboxylesterase/lipase family.</text>
</comment>
<evidence type="ECO:0000313" key="6">
    <source>
        <dbReference type="Proteomes" id="UP000663841"/>
    </source>
</evidence>
<feature type="domain" description="Carboxylesterase type B" evidence="4">
    <location>
        <begin position="36"/>
        <end position="101"/>
    </location>
</feature>
<dbReference type="InterPro" id="IPR002018">
    <property type="entry name" value="CarbesteraseB"/>
</dbReference>
<dbReference type="PANTHER" id="PTHR43918:SF4">
    <property type="entry name" value="CARBOXYLIC ESTER HYDROLASE"/>
    <property type="match status" value="1"/>
</dbReference>
<dbReference type="Proteomes" id="UP000663841">
    <property type="component" value="Unassembled WGS sequence"/>
</dbReference>
<evidence type="ECO:0000313" key="5">
    <source>
        <dbReference type="EMBL" id="CAE6477451.1"/>
    </source>
</evidence>
<dbReference type="Gene3D" id="3.40.50.1820">
    <property type="entry name" value="alpha/beta hydrolase"/>
    <property type="match status" value="3"/>
</dbReference>
<dbReference type="AlphaFoldDB" id="A0A8H3GWT2"/>
<reference evidence="5" key="1">
    <citation type="submission" date="2021-01" db="EMBL/GenBank/DDBJ databases">
        <authorList>
            <person name="Kaushik A."/>
        </authorList>
    </citation>
    <scope>NUCLEOTIDE SEQUENCE</scope>
    <source>
        <strain evidence="5">AG3-T5</strain>
    </source>
</reference>
<dbReference type="SUPFAM" id="SSF53474">
    <property type="entry name" value="alpha/beta-Hydrolases"/>
    <property type="match status" value="2"/>
</dbReference>
<dbReference type="InterPro" id="IPR050654">
    <property type="entry name" value="AChE-related_enzymes"/>
</dbReference>
<dbReference type="InterPro" id="IPR029058">
    <property type="entry name" value="AB_hydrolase_fold"/>
</dbReference>
<name>A0A8H3GWT2_9AGAM</name>
<dbReference type="Pfam" id="PF00135">
    <property type="entry name" value="COesterase"/>
    <property type="match status" value="2"/>
</dbReference>
<evidence type="ECO:0000256" key="2">
    <source>
        <dbReference type="ARBA" id="ARBA00022801"/>
    </source>
</evidence>
<keyword evidence="2" id="KW-0378">Hydrolase</keyword>
<evidence type="ECO:0000259" key="4">
    <source>
        <dbReference type="Pfam" id="PF00135"/>
    </source>
</evidence>
<dbReference type="GO" id="GO:0052689">
    <property type="term" value="F:carboxylic ester hydrolase activity"/>
    <property type="evidence" value="ECO:0007669"/>
    <property type="project" value="TreeGrafter"/>
</dbReference>
<evidence type="ECO:0000256" key="1">
    <source>
        <dbReference type="ARBA" id="ARBA00005964"/>
    </source>
</evidence>
<gene>
    <name evidence="5" type="ORF">RDB_LOCUS195718</name>
</gene>
<accession>A0A8H3GWT2</accession>
<feature type="domain" description="Carboxylesterase type B" evidence="4">
    <location>
        <begin position="108"/>
        <end position="444"/>
    </location>
</feature>
<evidence type="ECO:0000256" key="3">
    <source>
        <dbReference type="SAM" id="SignalP"/>
    </source>
</evidence>
<sequence length="588" mass="63524">MVIWQRACSLLLVGVPLIDAAALSVRDSSTLSNGLLVDTEAGKVQGFYNNTAQTVRAFLGVPFAAAPTGSLRFLPPQKREHSSDVIKATSWPPSCPVRDSSTLSNGLLVDTEAGKVQGFYNNTAQTVRAFLGVPFAAAPTGSLRFLPPQKREHSSDVIKATSWPPSCPGQYTNDTIIYSLLPYFPIAGFSEDCLSINVWTPSVSRLKQGKLLPVNIYIYGGSFEQGGTSIPTYEATDLVANHDVVSVAINYRVSIFGNPNSPYLASKGGALNVGLLDQRFAIEWIQRNIAAFGGDPKRMIAFGQSAGSVSAGYLPFAYPDNPIITGIGELSASALLPLSFIIMPELARGNFTDLASAVGCAPGSTTDKQIFECMQNVPWQTLTDYIVGHPEKTYLFHLVVDNITAFNSSEVTARIAAGKVAKIPQFGGQVDNEGDSLVPFGFDGIDQTAADAFTYTNLVCPGAREAQLRVDAGLPTFRYRYSGIYPNLSPYPFIRTYHTSDVPMWFGAVNTVQGLKDQTTAEQKKQSAYMQGALVAFTQDPQQGLIKYGWPLYQGNKGKTLVHLDPRNSSKVVVFENPAEFDAPCNST</sequence>
<dbReference type="PANTHER" id="PTHR43918">
    <property type="entry name" value="ACETYLCHOLINESTERASE"/>
    <property type="match status" value="1"/>
</dbReference>
<protein>
    <recommendedName>
        <fullName evidence="4">Carboxylesterase type B domain-containing protein</fullName>
    </recommendedName>
</protein>